<feature type="region of interest" description="Disordered" evidence="1">
    <location>
        <begin position="117"/>
        <end position="215"/>
    </location>
</feature>
<reference evidence="3" key="2">
    <citation type="submission" date="2023-07" db="EMBL/GenBank/DDBJ databases">
        <authorList>
            <consortium name="Lawrence Berkeley National Laboratory"/>
            <person name="Haridas S."/>
            <person name="Hensen N."/>
            <person name="Bonometti L."/>
            <person name="Westerberg I."/>
            <person name="Brannstrom I.O."/>
            <person name="Guillou S."/>
            <person name="Cros-Aarteil S."/>
            <person name="Calhoun S."/>
            <person name="Kuo A."/>
            <person name="Mondo S."/>
            <person name="Pangilinan J."/>
            <person name="Riley R."/>
            <person name="LaButti K."/>
            <person name="Andreopoulos B."/>
            <person name="Lipzen A."/>
            <person name="Chen C."/>
            <person name="Yanf M."/>
            <person name="Daum C."/>
            <person name="Ng V."/>
            <person name="Clum A."/>
            <person name="Steindorff A."/>
            <person name="Ohm R."/>
            <person name="Martin F."/>
            <person name="Silar P."/>
            <person name="Natvig D."/>
            <person name="Lalanne C."/>
            <person name="Gautier V."/>
            <person name="Ament-velasquez S.L."/>
            <person name="Kruys A."/>
            <person name="Hutchinson M.I."/>
            <person name="Powell A.J."/>
            <person name="Barry K."/>
            <person name="Miller A.N."/>
            <person name="Grigoriev I.V."/>
            <person name="Debuchy R."/>
            <person name="Gladieux P."/>
            <person name="Thoren M.H."/>
            <person name="Johannesson H."/>
        </authorList>
    </citation>
    <scope>NUCLEOTIDE SEQUENCE</scope>
    <source>
        <strain evidence="3">FGSC 1904</strain>
    </source>
</reference>
<keyword evidence="4" id="KW-1185">Reference proteome</keyword>
<protein>
    <submittedName>
        <fullName evidence="3">Uncharacterized protein</fullName>
    </submittedName>
</protein>
<gene>
    <name evidence="3" type="ORF">B0T20DRAFT_479531</name>
</gene>
<accession>A0AAE0UC86</accession>
<dbReference type="EMBL" id="JAUTDP010000006">
    <property type="protein sequence ID" value="KAK3398783.1"/>
    <property type="molecule type" value="Genomic_DNA"/>
</dbReference>
<dbReference type="Proteomes" id="UP001281003">
    <property type="component" value="Unassembled WGS sequence"/>
</dbReference>
<proteinExistence type="predicted"/>
<sequence length="215" mass="23244">MQLTNTTSLPSGEGLDALTKDQLRVMTICLFAFVGLFCIGVIVIVLGVRELLGKPEGFSRLWKKHAPATPLLPISENDVEARTVVYKFTKAVLKFVVYTWVVSRVFNFLRRNALPPTCTTPPSRLTSPQKDSPEAPVPDASSRSQTTRTQPPTPRPGGRANNTRLPQEQRTSTRPSPIPAPISTVPTTPANPTPATPAASAGSWGLPPSYEESEG</sequence>
<name>A0AAE0UC86_SORBR</name>
<keyword evidence="2" id="KW-1133">Transmembrane helix</keyword>
<evidence type="ECO:0000256" key="1">
    <source>
        <dbReference type="SAM" id="MobiDB-lite"/>
    </source>
</evidence>
<feature type="transmembrane region" description="Helical" evidence="2">
    <location>
        <begin position="25"/>
        <end position="48"/>
    </location>
</feature>
<evidence type="ECO:0000256" key="2">
    <source>
        <dbReference type="SAM" id="Phobius"/>
    </source>
</evidence>
<keyword evidence="2" id="KW-0812">Transmembrane</keyword>
<feature type="compositionally biased region" description="Low complexity" evidence="1">
    <location>
        <begin position="141"/>
        <end position="150"/>
    </location>
</feature>
<comment type="caution">
    <text evidence="3">The sequence shown here is derived from an EMBL/GenBank/DDBJ whole genome shotgun (WGS) entry which is preliminary data.</text>
</comment>
<organism evidence="3 4">
    <name type="scientific">Sordaria brevicollis</name>
    <dbReference type="NCBI Taxonomy" id="83679"/>
    <lineage>
        <taxon>Eukaryota</taxon>
        <taxon>Fungi</taxon>
        <taxon>Dikarya</taxon>
        <taxon>Ascomycota</taxon>
        <taxon>Pezizomycotina</taxon>
        <taxon>Sordariomycetes</taxon>
        <taxon>Sordariomycetidae</taxon>
        <taxon>Sordariales</taxon>
        <taxon>Sordariaceae</taxon>
        <taxon>Sordaria</taxon>
    </lineage>
</organism>
<reference evidence="3" key="1">
    <citation type="journal article" date="2023" name="Mol. Phylogenet. Evol.">
        <title>Genome-scale phylogeny and comparative genomics of the fungal order Sordariales.</title>
        <authorList>
            <person name="Hensen N."/>
            <person name="Bonometti L."/>
            <person name="Westerberg I."/>
            <person name="Brannstrom I.O."/>
            <person name="Guillou S."/>
            <person name="Cros-Aarteil S."/>
            <person name="Calhoun S."/>
            <person name="Haridas S."/>
            <person name="Kuo A."/>
            <person name="Mondo S."/>
            <person name="Pangilinan J."/>
            <person name="Riley R."/>
            <person name="LaButti K."/>
            <person name="Andreopoulos B."/>
            <person name="Lipzen A."/>
            <person name="Chen C."/>
            <person name="Yan M."/>
            <person name="Daum C."/>
            <person name="Ng V."/>
            <person name="Clum A."/>
            <person name="Steindorff A."/>
            <person name="Ohm R.A."/>
            <person name="Martin F."/>
            <person name="Silar P."/>
            <person name="Natvig D.O."/>
            <person name="Lalanne C."/>
            <person name="Gautier V."/>
            <person name="Ament-Velasquez S.L."/>
            <person name="Kruys A."/>
            <person name="Hutchinson M.I."/>
            <person name="Powell A.J."/>
            <person name="Barry K."/>
            <person name="Miller A.N."/>
            <person name="Grigoriev I.V."/>
            <person name="Debuchy R."/>
            <person name="Gladieux P."/>
            <person name="Hiltunen Thoren M."/>
            <person name="Johannesson H."/>
        </authorList>
    </citation>
    <scope>NUCLEOTIDE SEQUENCE</scope>
    <source>
        <strain evidence="3">FGSC 1904</strain>
    </source>
</reference>
<dbReference type="AlphaFoldDB" id="A0AAE0UC86"/>
<feature type="compositionally biased region" description="Polar residues" evidence="1">
    <location>
        <begin position="120"/>
        <end position="130"/>
    </location>
</feature>
<evidence type="ECO:0000313" key="4">
    <source>
        <dbReference type="Proteomes" id="UP001281003"/>
    </source>
</evidence>
<feature type="compositionally biased region" description="Polar residues" evidence="1">
    <location>
        <begin position="160"/>
        <end position="175"/>
    </location>
</feature>
<evidence type="ECO:0000313" key="3">
    <source>
        <dbReference type="EMBL" id="KAK3398783.1"/>
    </source>
</evidence>
<keyword evidence="2" id="KW-0472">Membrane</keyword>